<dbReference type="PATRIC" id="fig|402612.5.peg.372"/>
<dbReference type="OrthoDB" id="925187at2"/>
<dbReference type="InterPro" id="IPR023614">
    <property type="entry name" value="Porin_dom_sf"/>
</dbReference>
<keyword evidence="1" id="KW-0732">Signal</keyword>
<dbReference type="Gene3D" id="2.40.160.10">
    <property type="entry name" value="Porin"/>
    <property type="match status" value="1"/>
</dbReference>
<reference evidence="2 3" key="1">
    <citation type="journal article" date="2007" name="Nat. Biotechnol.">
        <title>Complete genome sequence of the fish pathogen Flavobacterium psychrophilum.</title>
        <authorList>
            <person name="Duchaud E."/>
            <person name="Boussaha M."/>
            <person name="Loux V."/>
            <person name="Bernardet J.F."/>
            <person name="Michel C."/>
            <person name="Kerouault B."/>
            <person name="Mondot S."/>
            <person name="Nicolas P."/>
            <person name="Bossy R."/>
            <person name="Caron C."/>
            <person name="Bessieres P."/>
            <person name="Gibrat J.F."/>
            <person name="Claverol S."/>
            <person name="Dumetz F."/>
            <person name="Le Henaff M."/>
            <person name="Benmansour A."/>
        </authorList>
    </citation>
    <scope>NUCLEOTIDE SEQUENCE [LARGE SCALE GENOMIC DNA]</scope>
    <source>
        <strain evidence="3">ATCC 49511 / DSM 21280 / CIP 103535 / JIP02/86</strain>
    </source>
</reference>
<dbReference type="eggNOG" id="COG3746">
    <property type="taxonomic scope" value="Bacteria"/>
</dbReference>
<accession>A6GWK0</accession>
<dbReference type="AlphaFoldDB" id="A6GWK0"/>
<protein>
    <submittedName>
        <fullName evidence="2">Probable phosphate-selective porin</fullName>
    </submittedName>
</protein>
<dbReference type="STRING" id="402612.FP0360"/>
<feature type="signal peptide" evidence="1">
    <location>
        <begin position="1"/>
        <end position="18"/>
    </location>
</feature>
<dbReference type="HOGENOM" id="CLU_051331_0_0_10"/>
<sequence length="445" mass="50334">MKKLLLLLLIISPYLANAQEIVNDTIKKEVSIDSLKQSLDEHTMKFGDIDERLATIESDLSKLTKIKLSGYMQVQYDMYDFQDDKGPVLGSSAQAPVTNSFHIRRARLKFAYETIEGIKFVLQPDFAVDKVSLKDAYVVLNDRWFMQTYSLTFGQFNRINYDVEFSSGTREFLERSRMTTTLYPNERDLGAKLEANFMTKYEIPLKLQLAIFNGNFGQGAIANQVRDVDSNKDVMARATYSFQFPSKGLGIDIGAHGYFGSTKVLPQAVTNPVTPPAVFSDQNNNNFTPVVGTTLKKDWFGVEAQIYYDFLGGTSLKGEYISGTISGSSNPLQTYTAFGANKVRKFDGFYLSFTKNVGKHLQAAVRYDSFDPNSKLSGSNVTRADDLKYNTWTFAWQYFYDENVKIILGYTMPINEKSDLVAGDYATINKDKKDNIFSIRLQARF</sequence>
<feature type="chain" id="PRO_5002695963" evidence="1">
    <location>
        <begin position="19"/>
        <end position="445"/>
    </location>
</feature>
<organism evidence="2 3">
    <name type="scientific">Flavobacterium psychrophilum (strain ATCC 49511 / DSM 21280 / CIP 103535 / JIP02/86)</name>
    <dbReference type="NCBI Taxonomy" id="402612"/>
    <lineage>
        <taxon>Bacteria</taxon>
        <taxon>Pseudomonadati</taxon>
        <taxon>Bacteroidota</taxon>
        <taxon>Flavobacteriia</taxon>
        <taxon>Flavobacteriales</taxon>
        <taxon>Flavobacteriaceae</taxon>
        <taxon>Flavobacterium</taxon>
    </lineage>
</organism>
<dbReference type="Proteomes" id="UP000006394">
    <property type="component" value="Chromosome"/>
</dbReference>
<keyword evidence="3" id="KW-1185">Reference proteome</keyword>
<dbReference type="InterPro" id="IPR010870">
    <property type="entry name" value="Porin_O/P"/>
</dbReference>
<dbReference type="EnsemblBacteria" id="CAL42473">
    <property type="protein sequence ID" value="CAL42473"/>
    <property type="gene ID" value="FP0360"/>
</dbReference>
<dbReference type="GeneID" id="66551495"/>
<dbReference type="SUPFAM" id="SSF56935">
    <property type="entry name" value="Porins"/>
    <property type="match status" value="1"/>
</dbReference>
<name>A6GWK0_FLAPJ</name>
<proteinExistence type="predicted"/>
<evidence type="ECO:0000256" key="1">
    <source>
        <dbReference type="SAM" id="SignalP"/>
    </source>
</evidence>
<dbReference type="RefSeq" id="WP_011962531.1">
    <property type="nucleotide sequence ID" value="NC_009613.3"/>
</dbReference>
<dbReference type="Pfam" id="PF07396">
    <property type="entry name" value="Porin_O_P"/>
    <property type="match status" value="1"/>
</dbReference>
<dbReference type="KEGG" id="fps:FP0360"/>
<evidence type="ECO:0000313" key="3">
    <source>
        <dbReference type="Proteomes" id="UP000006394"/>
    </source>
</evidence>
<dbReference type="EMBL" id="AM398681">
    <property type="protein sequence ID" value="CAL42473.1"/>
    <property type="molecule type" value="Genomic_DNA"/>
</dbReference>
<evidence type="ECO:0000313" key="2">
    <source>
        <dbReference type="EMBL" id="CAL42473.1"/>
    </source>
</evidence>
<gene>
    <name evidence="2" type="primary">oprP</name>
    <name evidence="2" type="ordered locus">FP0360</name>
</gene>